<dbReference type="Proteomes" id="UP000254337">
    <property type="component" value="Chromosome"/>
</dbReference>
<dbReference type="AlphaFoldDB" id="A0A346B0E5"/>
<name>A0A346B0E5_9FIRM</name>
<organism evidence="1 2">
    <name type="scientific">Megasphaera stantonii</name>
    <dbReference type="NCBI Taxonomy" id="2144175"/>
    <lineage>
        <taxon>Bacteria</taxon>
        <taxon>Bacillati</taxon>
        <taxon>Bacillota</taxon>
        <taxon>Negativicutes</taxon>
        <taxon>Veillonellales</taxon>
        <taxon>Veillonellaceae</taxon>
        <taxon>Megasphaera</taxon>
    </lineage>
</organism>
<keyword evidence="2" id="KW-1185">Reference proteome</keyword>
<evidence type="ECO:0000313" key="1">
    <source>
        <dbReference type="EMBL" id="AXL21588.1"/>
    </source>
</evidence>
<gene>
    <name evidence="1" type="ORF">DKB62_08420</name>
</gene>
<accession>A0A346B0E5</accession>
<reference evidence="1 2" key="1">
    <citation type="submission" date="2018-05" db="EMBL/GenBank/DDBJ databases">
        <title>Complete genome sequence of Megasphaera sp. AJH120T, isolated from the ceca of a chicken.</title>
        <authorList>
            <person name="Maki J."/>
            <person name="Looft T."/>
        </authorList>
    </citation>
    <scope>NUCLEOTIDE SEQUENCE [LARGE SCALE GENOMIC DNA]</scope>
    <source>
        <strain evidence="1 2">AJH120</strain>
    </source>
</reference>
<protein>
    <submittedName>
        <fullName evidence="1">Uncharacterized protein</fullName>
    </submittedName>
</protein>
<dbReference type="EMBL" id="CP029462">
    <property type="protein sequence ID" value="AXL21588.1"/>
    <property type="molecule type" value="Genomic_DNA"/>
</dbReference>
<proteinExistence type="predicted"/>
<dbReference type="OrthoDB" id="1625238at2"/>
<sequence>MLKASLPAGLTEEQGAELGARLAQTCKFAPTIAEILAEWRTMRRDMQRRESVPPPVPVRRNPAVVRRLRSVRDLLRQGSPLPKQDIGPELREFARQRFPDISDDVIRRNWLEIMNCMDYAAEQQRTASPYQMVMELEPDGTISLSMKTLECAG</sequence>
<dbReference type="RefSeq" id="WP_107195405.1">
    <property type="nucleotide sequence ID" value="NZ_CP029462.1"/>
</dbReference>
<dbReference type="KEGG" id="meg:DKB62_08420"/>
<evidence type="ECO:0000313" key="2">
    <source>
        <dbReference type="Proteomes" id="UP000254337"/>
    </source>
</evidence>